<dbReference type="RefSeq" id="WP_197745062.1">
    <property type="nucleotide sequence ID" value="NZ_LR778175.1"/>
</dbReference>
<evidence type="ECO:0000259" key="6">
    <source>
        <dbReference type="Pfam" id="PF00588"/>
    </source>
</evidence>
<gene>
    <name evidence="7" type="primary">yfhQ</name>
    <name evidence="5" type="synonym">trmJ</name>
    <name evidence="7" type="ORF">NSCAC_0751</name>
</gene>
<evidence type="ECO:0000256" key="3">
    <source>
        <dbReference type="ARBA" id="ARBA00022679"/>
    </source>
</evidence>
<protein>
    <recommendedName>
        <fullName evidence="5">tRNA (cytidine/uridine-2'-O-)-methyltransferase TrmJ</fullName>
        <ecNumber evidence="5">2.1.1.200</ecNumber>
    </recommendedName>
    <alternativeName>
        <fullName evidence="5">tRNA (cytidine(32)/uridine(32)-2'-O)-methyltransferase</fullName>
    </alternativeName>
    <alternativeName>
        <fullName evidence="5">tRNA Cm32/Um32 methyltransferase</fullName>
    </alternativeName>
</protein>
<comment type="catalytic activity">
    <reaction evidence="5">
        <text>cytidine(32) in tRNA + S-adenosyl-L-methionine = 2'-O-methylcytidine(32) in tRNA + S-adenosyl-L-homocysteine + H(+)</text>
        <dbReference type="Rhea" id="RHEA:42932"/>
        <dbReference type="Rhea" id="RHEA-COMP:10288"/>
        <dbReference type="Rhea" id="RHEA-COMP:10289"/>
        <dbReference type="ChEBI" id="CHEBI:15378"/>
        <dbReference type="ChEBI" id="CHEBI:57856"/>
        <dbReference type="ChEBI" id="CHEBI:59789"/>
        <dbReference type="ChEBI" id="CHEBI:74495"/>
        <dbReference type="ChEBI" id="CHEBI:82748"/>
        <dbReference type="EC" id="2.1.1.200"/>
    </reaction>
</comment>
<dbReference type="GO" id="GO:0160206">
    <property type="term" value="F:tRNA (cytidine(32)/uridine(32)-2'-O)-methyltransferase activity"/>
    <property type="evidence" value="ECO:0007669"/>
    <property type="project" value="UniProtKB-EC"/>
</dbReference>
<evidence type="ECO:0000256" key="5">
    <source>
        <dbReference type="RuleBase" id="RU362024"/>
    </source>
</evidence>
<organism evidence="7 8">
    <name type="scientific">Candidatus Nitrosacidococcus tergens</name>
    <dbReference type="NCBI Taxonomy" id="553981"/>
    <lineage>
        <taxon>Bacteria</taxon>
        <taxon>Pseudomonadati</taxon>
        <taxon>Pseudomonadota</taxon>
        <taxon>Gammaproteobacteria</taxon>
        <taxon>Chromatiales</taxon>
        <taxon>Chromatiaceae</taxon>
        <taxon>Candidatus Nitrosacidococcus</taxon>
    </lineage>
</organism>
<dbReference type="InterPro" id="IPR004384">
    <property type="entry name" value="RNA_MeTrfase_TrmJ/LasT"/>
</dbReference>
<dbReference type="EMBL" id="LR778175">
    <property type="protein sequence ID" value="CAB1275607.1"/>
    <property type="molecule type" value="Genomic_DNA"/>
</dbReference>
<dbReference type="InterPro" id="IPR029028">
    <property type="entry name" value="Alpha/beta_knot_MTases"/>
</dbReference>
<comment type="similarity">
    <text evidence="1">Belongs to the class IV-like SAM-binding methyltransferase superfamily. RNA methyltransferase TrmH family.</text>
</comment>
<accession>A0A7G1Q918</accession>
<keyword evidence="3 7" id="KW-0808">Transferase</keyword>
<comment type="catalytic activity">
    <reaction evidence="5">
        <text>uridine(32) in tRNA + S-adenosyl-L-methionine = 2'-O-methyluridine(32) in tRNA + S-adenosyl-L-homocysteine + H(+)</text>
        <dbReference type="Rhea" id="RHEA:42936"/>
        <dbReference type="Rhea" id="RHEA-COMP:10107"/>
        <dbReference type="Rhea" id="RHEA-COMP:10290"/>
        <dbReference type="ChEBI" id="CHEBI:15378"/>
        <dbReference type="ChEBI" id="CHEBI:57856"/>
        <dbReference type="ChEBI" id="CHEBI:59789"/>
        <dbReference type="ChEBI" id="CHEBI:65315"/>
        <dbReference type="ChEBI" id="CHEBI:74478"/>
        <dbReference type="EC" id="2.1.1.200"/>
    </reaction>
</comment>
<dbReference type="InterPro" id="IPR029026">
    <property type="entry name" value="tRNA_m1G_MTases_N"/>
</dbReference>
<dbReference type="PIRSF" id="PIRSF004808">
    <property type="entry name" value="LasT"/>
    <property type="match status" value="1"/>
</dbReference>
<dbReference type="Gene3D" id="1.10.8.590">
    <property type="match status" value="1"/>
</dbReference>
<dbReference type="CDD" id="cd18093">
    <property type="entry name" value="SpoU-like_TrmJ"/>
    <property type="match status" value="1"/>
</dbReference>
<keyword evidence="5" id="KW-0819">tRNA processing</keyword>
<dbReference type="InterPro" id="IPR001537">
    <property type="entry name" value="SpoU_MeTrfase"/>
</dbReference>
<dbReference type="Proteomes" id="UP000516072">
    <property type="component" value="Chromosome"/>
</dbReference>
<feature type="domain" description="tRNA/rRNA methyltransferase SpoU type" evidence="6">
    <location>
        <begin position="6"/>
        <end position="156"/>
    </location>
</feature>
<comment type="subunit">
    <text evidence="5">Homodimer.</text>
</comment>
<evidence type="ECO:0000256" key="4">
    <source>
        <dbReference type="ARBA" id="ARBA00022691"/>
    </source>
</evidence>
<sequence length="242" mass="27106">MLLDQIRIVLVSTTHPGNIGAAARAMHTMGLSQLYLVIPKNFPSDVATARSSGANHLLEQAKVFPNLIEAISDCQVVYGLSARTRNMLYPSMDSRACGIQVATEITQGKKIAIVFGSERIGLENRELDYCNYLVQIPSNLYYSSLNLAAAVQVIAYEIHMAHYLSVNEIDTFHTDSPLSTVSDLENLFHHLEKVLIALHFLDPNKPKFLMRRLRRLFLRIALDSREVNILRGILTAIEKMIA</sequence>
<dbReference type="Gene3D" id="3.40.1280.10">
    <property type="match status" value="1"/>
</dbReference>
<dbReference type="PANTHER" id="PTHR42786:SF2">
    <property type="entry name" value="TRNA (CYTIDINE_URIDINE-2'-O-)-METHYLTRANSFERASE TRMJ"/>
    <property type="match status" value="1"/>
</dbReference>
<dbReference type="GO" id="GO:0005829">
    <property type="term" value="C:cytosol"/>
    <property type="evidence" value="ECO:0007669"/>
    <property type="project" value="TreeGrafter"/>
</dbReference>
<evidence type="ECO:0000256" key="1">
    <source>
        <dbReference type="ARBA" id="ARBA00007228"/>
    </source>
</evidence>
<dbReference type="Pfam" id="PF00588">
    <property type="entry name" value="SpoU_methylase"/>
    <property type="match status" value="1"/>
</dbReference>
<reference evidence="7 8" key="1">
    <citation type="submission" date="2020-03" db="EMBL/GenBank/DDBJ databases">
        <authorList>
            <person name="Picone N."/>
        </authorList>
    </citation>
    <scope>NUCLEOTIDE SEQUENCE [LARGE SCALE GENOMIC DNA]</scope>
    <source>
        <strain evidence="7">NSCAC1</strain>
    </source>
</reference>
<comment type="subcellular location">
    <subcellularLocation>
        <location evidence="5">Cytoplasm</location>
    </subcellularLocation>
</comment>
<dbReference type="FunFam" id="3.40.1280.10:FF:000006">
    <property type="entry name" value="Uncharacterized tRNA/rRNA methyltransferase HI_0380"/>
    <property type="match status" value="1"/>
</dbReference>
<proteinExistence type="inferred from homology"/>
<comment type="function">
    <text evidence="5">Catalyzes the formation of 2'O-methylated cytidine (Cm32) or 2'O-methylated uridine (Um32) at position 32 in tRNA.</text>
</comment>
<keyword evidence="4 5" id="KW-0949">S-adenosyl-L-methionine</keyword>
<dbReference type="GO" id="GO:0002128">
    <property type="term" value="P:tRNA nucleoside ribose methylation"/>
    <property type="evidence" value="ECO:0007669"/>
    <property type="project" value="TreeGrafter"/>
</dbReference>
<keyword evidence="2 5" id="KW-0489">Methyltransferase</keyword>
<evidence type="ECO:0000313" key="7">
    <source>
        <dbReference type="EMBL" id="CAB1275607.1"/>
    </source>
</evidence>
<dbReference type="GO" id="GO:0003723">
    <property type="term" value="F:RNA binding"/>
    <property type="evidence" value="ECO:0007669"/>
    <property type="project" value="InterPro"/>
</dbReference>
<name>A0A7G1Q918_9GAMM</name>
<dbReference type="KEGG" id="ntg:NSCAC_0751"/>
<dbReference type="SUPFAM" id="SSF75217">
    <property type="entry name" value="alpha/beta knot"/>
    <property type="match status" value="1"/>
</dbReference>
<dbReference type="NCBIfam" id="TIGR00050">
    <property type="entry name" value="rRNA_methyl_1"/>
    <property type="match status" value="1"/>
</dbReference>
<evidence type="ECO:0000256" key="2">
    <source>
        <dbReference type="ARBA" id="ARBA00022603"/>
    </source>
</evidence>
<evidence type="ECO:0000313" key="8">
    <source>
        <dbReference type="Proteomes" id="UP000516072"/>
    </source>
</evidence>
<dbReference type="AlphaFoldDB" id="A0A7G1Q918"/>
<dbReference type="EC" id="2.1.1.200" evidence="5"/>
<dbReference type="PANTHER" id="PTHR42786">
    <property type="entry name" value="TRNA/RRNA METHYLTRANSFERASE"/>
    <property type="match status" value="1"/>
</dbReference>
<keyword evidence="5" id="KW-0963">Cytoplasm</keyword>
<keyword evidence="8" id="KW-1185">Reference proteome</keyword>